<dbReference type="Proteomes" id="UP000789572">
    <property type="component" value="Unassembled WGS sequence"/>
</dbReference>
<dbReference type="AlphaFoldDB" id="A0A9N9EI07"/>
<gene>
    <name evidence="1" type="ORF">POCULU_LOCUS11230</name>
</gene>
<reference evidence="1" key="1">
    <citation type="submission" date="2021-06" db="EMBL/GenBank/DDBJ databases">
        <authorList>
            <person name="Kallberg Y."/>
            <person name="Tangrot J."/>
            <person name="Rosling A."/>
        </authorList>
    </citation>
    <scope>NUCLEOTIDE SEQUENCE</scope>
    <source>
        <strain evidence="1">IA702</strain>
    </source>
</reference>
<accession>A0A9N9EI07</accession>
<feature type="non-terminal residue" evidence="1">
    <location>
        <position position="81"/>
    </location>
</feature>
<sequence>MLSSPQPPSTTPSKITTCKFNKHNPPHPILVRVLDLFGGYRRCTIIGQCKGGTTVTSKDVTVLEGTLSRYDRRKTIAIKIR</sequence>
<proteinExistence type="predicted"/>
<name>A0A9N9EI07_9GLOM</name>
<evidence type="ECO:0000313" key="2">
    <source>
        <dbReference type="Proteomes" id="UP000789572"/>
    </source>
</evidence>
<dbReference type="EMBL" id="CAJVPJ010007505">
    <property type="protein sequence ID" value="CAG8675921.1"/>
    <property type="molecule type" value="Genomic_DNA"/>
</dbReference>
<comment type="caution">
    <text evidence="1">The sequence shown here is derived from an EMBL/GenBank/DDBJ whole genome shotgun (WGS) entry which is preliminary data.</text>
</comment>
<keyword evidence="2" id="KW-1185">Reference proteome</keyword>
<evidence type="ECO:0000313" key="1">
    <source>
        <dbReference type="EMBL" id="CAG8675921.1"/>
    </source>
</evidence>
<organism evidence="1 2">
    <name type="scientific">Paraglomus occultum</name>
    <dbReference type="NCBI Taxonomy" id="144539"/>
    <lineage>
        <taxon>Eukaryota</taxon>
        <taxon>Fungi</taxon>
        <taxon>Fungi incertae sedis</taxon>
        <taxon>Mucoromycota</taxon>
        <taxon>Glomeromycotina</taxon>
        <taxon>Glomeromycetes</taxon>
        <taxon>Paraglomerales</taxon>
        <taxon>Paraglomeraceae</taxon>
        <taxon>Paraglomus</taxon>
    </lineage>
</organism>
<protein>
    <submittedName>
        <fullName evidence="1">8710_t:CDS:1</fullName>
    </submittedName>
</protein>